<dbReference type="Proteomes" id="UP000576082">
    <property type="component" value="Unassembled WGS sequence"/>
</dbReference>
<dbReference type="Pfam" id="PF01966">
    <property type="entry name" value="HD"/>
    <property type="match status" value="1"/>
</dbReference>
<dbReference type="SMART" id="SM00471">
    <property type="entry name" value="HDc"/>
    <property type="match status" value="1"/>
</dbReference>
<dbReference type="PANTHER" id="PTHR11373">
    <property type="entry name" value="DEOXYNUCLEOSIDE TRIPHOSPHATE TRIPHOSPHOHYDROLASE"/>
    <property type="match status" value="1"/>
</dbReference>
<dbReference type="InterPro" id="IPR027432">
    <property type="entry name" value="dGTP_triphosphohydrolase_C"/>
</dbReference>
<keyword evidence="1 3" id="KW-0378">Hydrolase</keyword>
<dbReference type="PROSITE" id="PS51831">
    <property type="entry name" value="HD"/>
    <property type="match status" value="1"/>
</dbReference>
<dbReference type="RefSeq" id="WP_169654490.1">
    <property type="nucleotide sequence ID" value="NZ_JABANE010000003.1"/>
</dbReference>
<dbReference type="InterPro" id="IPR026875">
    <property type="entry name" value="PHydrolase_assoc_dom"/>
</dbReference>
<evidence type="ECO:0000259" key="2">
    <source>
        <dbReference type="PROSITE" id="PS51831"/>
    </source>
</evidence>
<proteinExistence type="predicted"/>
<dbReference type="SUPFAM" id="SSF109604">
    <property type="entry name" value="HD-domain/PDEase-like"/>
    <property type="match status" value="1"/>
</dbReference>
<sequence>MITWNNCFSSKRFGKDIIIDEARSAYEKDWDKLIFSSPFRRLQNKTQVFALPEENFVHNRLTHSLEVASVGRLLGKIIGQKIATLEGVKKDDQSRTFYESDLREVIASACLAHDLGNPPFGHSGEEAISKYFKKRDTNNLEDKIFKSQFSPCEWEDLISFEGNANTLRILTMKQKNTIETDFNLTYITLASILKYPCESSASNKSVLHRKKYGYFKNDEQSFLTIVKEVNMQQEDSAEIIYKRHPFVYLVEAADDICYNIIDFEDSHRLGILSYEDVKDSFIEIIKMNNRPDHVKDVILKAELMGNYPDESIAYLRTQAINSLVFKCIDVFWNNKEEILSGDYKKSLIESIPAFKASFQKIKDISFNKIYNAKKVVELEIAAFRILSCLVKDFVDAALTPQMDRDKEQRKIIRLLPIQFRFEESETPYEKVMHILDFISSMTDIFALKLYRKLRGIEVLHSSNIHPILFLEGEHDDQY</sequence>
<dbReference type="Gene3D" id="1.10.3550.10">
    <property type="entry name" value="eoxyguanosinetriphosphate triphosphohydrolase domain-like"/>
    <property type="match status" value="1"/>
</dbReference>
<dbReference type="GO" id="GO:0006203">
    <property type="term" value="P:dGTP catabolic process"/>
    <property type="evidence" value="ECO:0007669"/>
    <property type="project" value="TreeGrafter"/>
</dbReference>
<evidence type="ECO:0000313" key="4">
    <source>
        <dbReference type="Proteomes" id="UP000576082"/>
    </source>
</evidence>
<accession>A0A7X9NZD4</accession>
<dbReference type="EMBL" id="JABANE010000003">
    <property type="protein sequence ID" value="NME66731.1"/>
    <property type="molecule type" value="Genomic_DNA"/>
</dbReference>
<evidence type="ECO:0000256" key="1">
    <source>
        <dbReference type="ARBA" id="ARBA00022801"/>
    </source>
</evidence>
<dbReference type="InterPro" id="IPR006261">
    <property type="entry name" value="dGTPase"/>
</dbReference>
<dbReference type="InterPro" id="IPR050135">
    <property type="entry name" value="dGTPase-like"/>
</dbReference>
<dbReference type="GO" id="GO:0008832">
    <property type="term" value="F:dGTPase activity"/>
    <property type="evidence" value="ECO:0007669"/>
    <property type="project" value="TreeGrafter"/>
</dbReference>
<dbReference type="Pfam" id="PF13286">
    <property type="entry name" value="HD_assoc"/>
    <property type="match status" value="1"/>
</dbReference>
<dbReference type="Gene3D" id="1.10.3210.10">
    <property type="entry name" value="Hypothetical protein af1432"/>
    <property type="match status" value="1"/>
</dbReference>
<keyword evidence="4" id="KW-1185">Reference proteome</keyword>
<comment type="caution">
    <text evidence="3">The sequence shown here is derived from an EMBL/GenBank/DDBJ whole genome shotgun (WGS) entry which is preliminary data.</text>
</comment>
<dbReference type="NCBIfam" id="TIGR01353">
    <property type="entry name" value="dGTP_triPase"/>
    <property type="match status" value="1"/>
</dbReference>
<feature type="domain" description="HD" evidence="2">
    <location>
        <begin position="60"/>
        <end position="259"/>
    </location>
</feature>
<dbReference type="PANTHER" id="PTHR11373:SF32">
    <property type="entry name" value="DEOXYGUANOSINETRIPHOSPHATE TRIPHOSPHOHYDROLASE"/>
    <property type="match status" value="1"/>
</dbReference>
<dbReference type="Gene3D" id="1.10.3410.10">
    <property type="entry name" value="putative deoxyguanosinetriphosphate triphosphohydrolase like domain"/>
    <property type="match status" value="1"/>
</dbReference>
<organism evidence="3 4">
    <name type="scientific">Flammeovirga aprica JL-4</name>
    <dbReference type="NCBI Taxonomy" id="694437"/>
    <lineage>
        <taxon>Bacteria</taxon>
        <taxon>Pseudomonadati</taxon>
        <taxon>Bacteroidota</taxon>
        <taxon>Cytophagia</taxon>
        <taxon>Cytophagales</taxon>
        <taxon>Flammeovirgaceae</taxon>
        <taxon>Flammeovirga</taxon>
    </lineage>
</organism>
<dbReference type="InterPro" id="IPR003607">
    <property type="entry name" value="HD/PDEase_dom"/>
</dbReference>
<dbReference type="InterPro" id="IPR023293">
    <property type="entry name" value="dGTP_triP_hydro_central_sf"/>
</dbReference>
<evidence type="ECO:0000313" key="3">
    <source>
        <dbReference type="EMBL" id="NME66731.1"/>
    </source>
</evidence>
<dbReference type="CDD" id="cd00077">
    <property type="entry name" value="HDc"/>
    <property type="match status" value="1"/>
</dbReference>
<gene>
    <name evidence="3" type="primary">dgt</name>
    <name evidence="3" type="ORF">HHU12_02025</name>
</gene>
<protein>
    <submittedName>
        <fullName evidence="3">DNTP triphosphohydrolase</fullName>
    </submittedName>
</protein>
<reference evidence="3 4" key="1">
    <citation type="submission" date="2020-04" db="EMBL/GenBank/DDBJ databases">
        <title>Flammeovirga sp. SR4, a novel species isolated from seawater.</title>
        <authorList>
            <person name="Wang X."/>
        </authorList>
    </citation>
    <scope>NUCLEOTIDE SEQUENCE [LARGE SCALE GENOMIC DNA]</scope>
    <source>
        <strain evidence="3 4">ATCC 23126</strain>
    </source>
</reference>
<dbReference type="InterPro" id="IPR006674">
    <property type="entry name" value="HD_domain"/>
</dbReference>
<dbReference type="AlphaFoldDB" id="A0A7X9NZD4"/>
<name>A0A7X9NZD4_9BACT</name>